<dbReference type="InterPro" id="IPR038713">
    <property type="entry name" value="Terminase_Gp1_N_sf"/>
</dbReference>
<sequence>MTVKQEAFVRGLVEGKSQRDAYRDAYNCTEATDRTVDNKASKLFARAEVRARYDALMGEVRAKADGETIATAAQVLEELTAMAFGTKTYPGLDMFGNPVERPVSVTQRLKALELLGRKHKLFTDNVAVDSEGALEVKLRVIR</sequence>
<keyword evidence="2" id="KW-1185">Reference proteome</keyword>
<evidence type="ECO:0000313" key="2">
    <source>
        <dbReference type="Proteomes" id="UP000659630"/>
    </source>
</evidence>
<dbReference type="AlphaFoldDB" id="A0A923I5V6"/>
<gene>
    <name evidence="1" type="ORF">H8S23_05120</name>
</gene>
<evidence type="ECO:0008006" key="3">
    <source>
        <dbReference type="Google" id="ProtNLM"/>
    </source>
</evidence>
<evidence type="ECO:0000313" key="1">
    <source>
        <dbReference type="EMBL" id="MBC5580878.1"/>
    </source>
</evidence>
<dbReference type="RefSeq" id="WP_186887257.1">
    <property type="nucleotide sequence ID" value="NZ_JACONZ010000002.1"/>
</dbReference>
<accession>A0A923I5V6</accession>
<organism evidence="1 2">
    <name type="scientific">Anaerofilum hominis</name>
    <dbReference type="NCBI Taxonomy" id="2763016"/>
    <lineage>
        <taxon>Bacteria</taxon>
        <taxon>Bacillati</taxon>
        <taxon>Bacillota</taxon>
        <taxon>Clostridia</taxon>
        <taxon>Eubacteriales</taxon>
        <taxon>Oscillospiraceae</taxon>
        <taxon>Anaerofilum</taxon>
    </lineage>
</organism>
<proteinExistence type="predicted"/>
<protein>
    <recommendedName>
        <fullName evidence="3">Terminase small subunit</fullName>
    </recommendedName>
</protein>
<dbReference type="Gene3D" id="1.10.10.1400">
    <property type="entry name" value="Terminase, small subunit, N-terminal DNA-binding domain, HTH motif"/>
    <property type="match status" value="1"/>
</dbReference>
<comment type="caution">
    <text evidence="1">The sequence shown here is derived from an EMBL/GenBank/DDBJ whole genome shotgun (WGS) entry which is preliminary data.</text>
</comment>
<dbReference type="Proteomes" id="UP000659630">
    <property type="component" value="Unassembled WGS sequence"/>
</dbReference>
<reference evidence="1" key="1">
    <citation type="submission" date="2020-08" db="EMBL/GenBank/DDBJ databases">
        <title>Genome public.</title>
        <authorList>
            <person name="Liu C."/>
            <person name="Sun Q."/>
        </authorList>
    </citation>
    <scope>NUCLEOTIDE SEQUENCE</scope>
    <source>
        <strain evidence="1">BX8</strain>
    </source>
</reference>
<dbReference type="EMBL" id="JACONZ010000002">
    <property type="protein sequence ID" value="MBC5580878.1"/>
    <property type="molecule type" value="Genomic_DNA"/>
</dbReference>
<dbReference type="GO" id="GO:0051276">
    <property type="term" value="P:chromosome organization"/>
    <property type="evidence" value="ECO:0007669"/>
    <property type="project" value="InterPro"/>
</dbReference>
<name>A0A923I5V6_9FIRM</name>